<proteinExistence type="predicted"/>
<reference evidence="1 2" key="1">
    <citation type="submission" date="2017-05" db="EMBL/GenBank/DDBJ databases">
        <title>Draft genome sequence of Elsinoe australis.</title>
        <authorList>
            <person name="Cheng Q."/>
        </authorList>
    </citation>
    <scope>NUCLEOTIDE SEQUENCE [LARGE SCALE GENOMIC DNA]</scope>
    <source>
        <strain evidence="1 2">NL1</strain>
    </source>
</reference>
<organism evidence="1 2">
    <name type="scientific">Elsinoe australis</name>
    <dbReference type="NCBI Taxonomy" id="40998"/>
    <lineage>
        <taxon>Eukaryota</taxon>
        <taxon>Fungi</taxon>
        <taxon>Dikarya</taxon>
        <taxon>Ascomycota</taxon>
        <taxon>Pezizomycotina</taxon>
        <taxon>Dothideomycetes</taxon>
        <taxon>Dothideomycetidae</taxon>
        <taxon>Myriangiales</taxon>
        <taxon>Elsinoaceae</taxon>
        <taxon>Elsinoe</taxon>
    </lineage>
</organism>
<gene>
    <name evidence="1" type="ORF">B9Z65_1187</name>
</gene>
<accession>A0A2P7YPV6</accession>
<evidence type="ECO:0000313" key="1">
    <source>
        <dbReference type="EMBL" id="PSK37996.1"/>
    </source>
</evidence>
<comment type="caution">
    <text evidence="1">The sequence shown here is derived from an EMBL/GenBank/DDBJ whole genome shotgun (WGS) entry which is preliminary data.</text>
</comment>
<dbReference type="Proteomes" id="UP000243723">
    <property type="component" value="Unassembled WGS sequence"/>
</dbReference>
<sequence>MGPDIPTLDEKLQSMPHTICDLPLAGVHPHVREFSRVEIGRLFTTSRDMPPVTELFDRLVKLQAVILFVIVKDKILTKREKDAVAAIDEQARQQAEKNRLRKHHLQEFRESHKDPSLPALDDELYNQIITDYSKFTDAYIMMMKRQEMDIIVGMIIITLVEF</sequence>
<protein>
    <submittedName>
        <fullName evidence="1">Uncharacterized protein</fullName>
    </submittedName>
</protein>
<name>A0A2P7YPV6_9PEZI</name>
<dbReference type="EMBL" id="NHZQ01000404">
    <property type="protein sequence ID" value="PSK37996.1"/>
    <property type="molecule type" value="Genomic_DNA"/>
</dbReference>
<keyword evidence="2" id="KW-1185">Reference proteome</keyword>
<evidence type="ECO:0000313" key="2">
    <source>
        <dbReference type="Proteomes" id="UP000243723"/>
    </source>
</evidence>
<dbReference type="AlphaFoldDB" id="A0A2P7YPV6"/>